<dbReference type="Proteomes" id="UP000310200">
    <property type="component" value="Unassembled WGS sequence"/>
</dbReference>
<evidence type="ECO:0000313" key="2">
    <source>
        <dbReference type="Proteomes" id="UP000310200"/>
    </source>
</evidence>
<gene>
    <name evidence="1" type="ORF">DBV15_10646</name>
</gene>
<keyword evidence="2" id="KW-1185">Reference proteome</keyword>
<sequence>MREEEGKSGECEDITREEVYRDLWRVSIGSEYRKVVGRLSGRYGDLILRRYQLAVLNDHGCCPKSGQSCVADAFALRPINRCTFPSLAIDSFFSPQADENKGDGERS</sequence>
<name>A0A4S2JRK6_9HYME</name>
<reference evidence="1 2" key="1">
    <citation type="journal article" date="2019" name="Philos. Trans. R. Soc. Lond., B, Biol. Sci.">
        <title>Ant behaviour and brain gene expression of defending hosts depend on the ecological success of the intruding social parasite.</title>
        <authorList>
            <person name="Kaur R."/>
            <person name="Stoldt M."/>
            <person name="Jongepier E."/>
            <person name="Feldmeyer B."/>
            <person name="Menzel F."/>
            <person name="Bornberg-Bauer E."/>
            <person name="Foitzik S."/>
        </authorList>
    </citation>
    <scope>NUCLEOTIDE SEQUENCE [LARGE SCALE GENOMIC DNA]</scope>
    <source>
        <tissue evidence="1">Whole body</tissue>
    </source>
</reference>
<protein>
    <submittedName>
        <fullName evidence="1">Uncharacterized protein</fullName>
    </submittedName>
</protein>
<evidence type="ECO:0000313" key="1">
    <source>
        <dbReference type="EMBL" id="TGZ37437.1"/>
    </source>
</evidence>
<proteinExistence type="predicted"/>
<dbReference type="EMBL" id="QBLH01003549">
    <property type="protein sequence ID" value="TGZ37437.1"/>
    <property type="molecule type" value="Genomic_DNA"/>
</dbReference>
<accession>A0A4S2JRK6</accession>
<comment type="caution">
    <text evidence="1">The sequence shown here is derived from an EMBL/GenBank/DDBJ whole genome shotgun (WGS) entry which is preliminary data.</text>
</comment>
<dbReference type="AlphaFoldDB" id="A0A4S2JRK6"/>
<organism evidence="1 2">
    <name type="scientific">Temnothorax longispinosus</name>
    <dbReference type="NCBI Taxonomy" id="300112"/>
    <lineage>
        <taxon>Eukaryota</taxon>
        <taxon>Metazoa</taxon>
        <taxon>Ecdysozoa</taxon>
        <taxon>Arthropoda</taxon>
        <taxon>Hexapoda</taxon>
        <taxon>Insecta</taxon>
        <taxon>Pterygota</taxon>
        <taxon>Neoptera</taxon>
        <taxon>Endopterygota</taxon>
        <taxon>Hymenoptera</taxon>
        <taxon>Apocrita</taxon>
        <taxon>Aculeata</taxon>
        <taxon>Formicoidea</taxon>
        <taxon>Formicidae</taxon>
        <taxon>Myrmicinae</taxon>
        <taxon>Temnothorax</taxon>
    </lineage>
</organism>